<dbReference type="Proteomes" id="UP000800038">
    <property type="component" value="Unassembled WGS sequence"/>
</dbReference>
<name>A0A6A5SL90_9PLEO</name>
<organism evidence="1 2">
    <name type="scientific">Clathrospora elynae</name>
    <dbReference type="NCBI Taxonomy" id="706981"/>
    <lineage>
        <taxon>Eukaryota</taxon>
        <taxon>Fungi</taxon>
        <taxon>Dikarya</taxon>
        <taxon>Ascomycota</taxon>
        <taxon>Pezizomycotina</taxon>
        <taxon>Dothideomycetes</taxon>
        <taxon>Pleosporomycetidae</taxon>
        <taxon>Pleosporales</taxon>
        <taxon>Diademaceae</taxon>
        <taxon>Clathrospora</taxon>
    </lineage>
</organism>
<dbReference type="EMBL" id="ML976048">
    <property type="protein sequence ID" value="KAF1941391.1"/>
    <property type="molecule type" value="Genomic_DNA"/>
</dbReference>
<reference evidence="1" key="1">
    <citation type="journal article" date="2020" name="Stud. Mycol.">
        <title>101 Dothideomycetes genomes: a test case for predicting lifestyles and emergence of pathogens.</title>
        <authorList>
            <person name="Haridas S."/>
            <person name="Albert R."/>
            <person name="Binder M."/>
            <person name="Bloem J."/>
            <person name="Labutti K."/>
            <person name="Salamov A."/>
            <person name="Andreopoulos B."/>
            <person name="Baker S."/>
            <person name="Barry K."/>
            <person name="Bills G."/>
            <person name="Bluhm B."/>
            <person name="Cannon C."/>
            <person name="Castanera R."/>
            <person name="Culley D."/>
            <person name="Daum C."/>
            <person name="Ezra D."/>
            <person name="Gonzalez J."/>
            <person name="Henrissat B."/>
            <person name="Kuo A."/>
            <person name="Liang C."/>
            <person name="Lipzen A."/>
            <person name="Lutzoni F."/>
            <person name="Magnuson J."/>
            <person name="Mondo S."/>
            <person name="Nolan M."/>
            <person name="Ohm R."/>
            <person name="Pangilinan J."/>
            <person name="Park H.-J."/>
            <person name="Ramirez L."/>
            <person name="Alfaro M."/>
            <person name="Sun H."/>
            <person name="Tritt A."/>
            <person name="Yoshinaga Y."/>
            <person name="Zwiers L.-H."/>
            <person name="Turgeon B."/>
            <person name="Goodwin S."/>
            <person name="Spatafora J."/>
            <person name="Crous P."/>
            <person name="Grigoriev I."/>
        </authorList>
    </citation>
    <scope>NUCLEOTIDE SEQUENCE</scope>
    <source>
        <strain evidence="1">CBS 161.51</strain>
    </source>
</reference>
<dbReference type="AlphaFoldDB" id="A0A6A5SL90"/>
<evidence type="ECO:0000313" key="1">
    <source>
        <dbReference type="EMBL" id="KAF1941391.1"/>
    </source>
</evidence>
<sequence length="150" mass="16753">MTVKRPIFQSRLYSYHRSCTSKTFHCPSGTFSATITPVITPEPLHTLITIMARHLPMDLKQRRTGPVVIVRLARSAFGRTAVRCATIRAPRAAAPSIRCFSKFEAPYMNEGATPSTTQYNPTHISELCKARSRIARRASTMTTSNRSPQT</sequence>
<protein>
    <submittedName>
        <fullName evidence="1">Uncharacterized protein</fullName>
    </submittedName>
</protein>
<evidence type="ECO:0000313" key="2">
    <source>
        <dbReference type="Proteomes" id="UP000800038"/>
    </source>
</evidence>
<proteinExistence type="predicted"/>
<keyword evidence="2" id="KW-1185">Reference proteome</keyword>
<gene>
    <name evidence="1" type="ORF">EJ02DRAFT_204658</name>
</gene>
<accession>A0A6A5SL90</accession>